<evidence type="ECO:0000313" key="2">
    <source>
        <dbReference type="Proteomes" id="UP000243459"/>
    </source>
</evidence>
<dbReference type="PANTHER" id="PTHR33358">
    <property type="entry name" value="F-BOX PROTEIN WITH A DOMAIN PROTEIN"/>
    <property type="match status" value="1"/>
</dbReference>
<dbReference type="Proteomes" id="UP000243459">
    <property type="component" value="Chromosome 1"/>
</dbReference>
<evidence type="ECO:0000313" key="1">
    <source>
        <dbReference type="EMBL" id="ONK80682.1"/>
    </source>
</evidence>
<organism evidence="1 2">
    <name type="scientific">Asparagus officinalis</name>
    <name type="common">Garden asparagus</name>
    <dbReference type="NCBI Taxonomy" id="4686"/>
    <lineage>
        <taxon>Eukaryota</taxon>
        <taxon>Viridiplantae</taxon>
        <taxon>Streptophyta</taxon>
        <taxon>Embryophyta</taxon>
        <taxon>Tracheophyta</taxon>
        <taxon>Spermatophyta</taxon>
        <taxon>Magnoliopsida</taxon>
        <taxon>Liliopsida</taxon>
        <taxon>Asparagales</taxon>
        <taxon>Asparagaceae</taxon>
        <taxon>Asparagoideae</taxon>
        <taxon>Asparagus</taxon>
    </lineage>
</organism>
<sequence>MQLYKQLEKSIHTTIAIGSSPTETDVDEAVEKLLAIDRAYPLPLLPLQDKFPKKVEPAVWWPKLKPRKRVMTKKKNNGWSQELEAEMRGVVRLLKTKDQNEYRHVGEIAVKINTMLAISGPVLAGLAAVRASASSFSSVGGWPAMLAVVGGAMVTFVNTLEHGGQLGMVFELFRNYYGYYKEMEEEIEKNLGEREVDKREDGEVFRMKIALKLGRSLSELKSLASYVSPSSRTGEDIQEFVTNEKL</sequence>
<accession>A0A5P1FRG7</accession>
<name>A0A5P1FRG7_ASPOF</name>
<gene>
    <name evidence="1" type="ORF">A4U43_C01F20570</name>
</gene>
<dbReference type="PANTHER" id="PTHR33358:SF12">
    <property type="entry name" value="F-BOX PROTEIN WITH A DOMAIN PROTEIN"/>
    <property type="match status" value="1"/>
</dbReference>
<reference evidence="2" key="1">
    <citation type="journal article" date="2017" name="Nat. Commun.">
        <title>The asparagus genome sheds light on the origin and evolution of a young Y chromosome.</title>
        <authorList>
            <person name="Harkess A."/>
            <person name="Zhou J."/>
            <person name="Xu C."/>
            <person name="Bowers J.E."/>
            <person name="Van der Hulst R."/>
            <person name="Ayyampalayam S."/>
            <person name="Mercati F."/>
            <person name="Riccardi P."/>
            <person name="McKain M.R."/>
            <person name="Kakrana A."/>
            <person name="Tang H."/>
            <person name="Ray J."/>
            <person name="Groenendijk J."/>
            <person name="Arikit S."/>
            <person name="Mathioni S.M."/>
            <person name="Nakano M."/>
            <person name="Shan H."/>
            <person name="Telgmann-Rauber A."/>
            <person name="Kanno A."/>
            <person name="Yue Z."/>
            <person name="Chen H."/>
            <person name="Li W."/>
            <person name="Chen Y."/>
            <person name="Xu X."/>
            <person name="Zhang Y."/>
            <person name="Luo S."/>
            <person name="Chen H."/>
            <person name="Gao J."/>
            <person name="Mao Z."/>
            <person name="Pires J.C."/>
            <person name="Luo M."/>
            <person name="Kudrna D."/>
            <person name="Wing R.A."/>
            <person name="Meyers B.C."/>
            <person name="Yi K."/>
            <person name="Kong H."/>
            <person name="Lavrijsen P."/>
            <person name="Sunseri F."/>
            <person name="Falavigna A."/>
            <person name="Ye Y."/>
            <person name="Leebens-Mack J.H."/>
            <person name="Chen G."/>
        </authorList>
    </citation>
    <scope>NUCLEOTIDE SEQUENCE [LARGE SCALE GENOMIC DNA]</scope>
    <source>
        <strain evidence="2">cv. DH0086</strain>
    </source>
</reference>
<dbReference type="AlphaFoldDB" id="A0A5P1FRG7"/>
<evidence type="ECO:0008006" key="3">
    <source>
        <dbReference type="Google" id="ProtNLM"/>
    </source>
</evidence>
<dbReference type="InterPro" id="IPR027949">
    <property type="entry name" value="Chloroplast_duf"/>
</dbReference>
<dbReference type="Gramene" id="ONK80682">
    <property type="protein sequence ID" value="ONK80682"/>
    <property type="gene ID" value="A4U43_C01F20570"/>
</dbReference>
<dbReference type="OrthoDB" id="765586at2759"/>
<dbReference type="OMA" id="DVEQREN"/>
<protein>
    <recommendedName>
        <fullName evidence="3">F-box protein</fullName>
    </recommendedName>
</protein>
<keyword evidence="2" id="KW-1185">Reference proteome</keyword>
<proteinExistence type="predicted"/>
<dbReference type="Pfam" id="PF14476">
    <property type="entry name" value="Chloroplast_duf"/>
    <property type="match status" value="1"/>
</dbReference>
<dbReference type="EMBL" id="CM007381">
    <property type="protein sequence ID" value="ONK80682.1"/>
    <property type="molecule type" value="Genomic_DNA"/>
</dbReference>